<feature type="compositionally biased region" description="Basic and acidic residues" evidence="1">
    <location>
        <begin position="281"/>
        <end position="293"/>
    </location>
</feature>
<gene>
    <name evidence="2" type="ORF">HK100_011672</name>
</gene>
<feature type="compositionally biased region" description="Low complexity" evidence="1">
    <location>
        <begin position="10"/>
        <end position="27"/>
    </location>
</feature>
<feature type="compositionally biased region" description="Polar residues" evidence="1">
    <location>
        <begin position="46"/>
        <end position="56"/>
    </location>
</feature>
<keyword evidence="3" id="KW-1185">Reference proteome</keyword>
<feature type="compositionally biased region" description="Low complexity" evidence="1">
    <location>
        <begin position="133"/>
        <end position="142"/>
    </location>
</feature>
<comment type="caution">
    <text evidence="2">The sequence shown here is derived from an EMBL/GenBank/DDBJ whole genome shotgun (WGS) entry which is preliminary data.</text>
</comment>
<evidence type="ECO:0000313" key="2">
    <source>
        <dbReference type="EMBL" id="KAJ3139397.1"/>
    </source>
</evidence>
<reference evidence="2" key="1">
    <citation type="submission" date="2020-05" db="EMBL/GenBank/DDBJ databases">
        <title>Phylogenomic resolution of chytrid fungi.</title>
        <authorList>
            <person name="Stajich J.E."/>
            <person name="Amses K."/>
            <person name="Simmons R."/>
            <person name="Seto K."/>
            <person name="Myers J."/>
            <person name="Bonds A."/>
            <person name="Quandt C.A."/>
            <person name="Barry K."/>
            <person name="Liu P."/>
            <person name="Grigoriev I."/>
            <person name="Longcore J.E."/>
            <person name="James T.Y."/>
        </authorList>
    </citation>
    <scope>NUCLEOTIDE SEQUENCE</scope>
    <source>
        <strain evidence="2">JEL0513</strain>
    </source>
</reference>
<dbReference type="AlphaFoldDB" id="A0AAD5XM38"/>
<organism evidence="2 3">
    <name type="scientific">Physocladia obscura</name>
    <dbReference type="NCBI Taxonomy" id="109957"/>
    <lineage>
        <taxon>Eukaryota</taxon>
        <taxon>Fungi</taxon>
        <taxon>Fungi incertae sedis</taxon>
        <taxon>Chytridiomycota</taxon>
        <taxon>Chytridiomycota incertae sedis</taxon>
        <taxon>Chytridiomycetes</taxon>
        <taxon>Chytridiales</taxon>
        <taxon>Chytriomycetaceae</taxon>
        <taxon>Physocladia</taxon>
    </lineage>
</organism>
<feature type="region of interest" description="Disordered" evidence="1">
    <location>
        <begin position="228"/>
        <end position="332"/>
    </location>
</feature>
<feature type="compositionally biased region" description="Polar residues" evidence="1">
    <location>
        <begin position="28"/>
        <end position="39"/>
    </location>
</feature>
<dbReference type="EMBL" id="JADGJH010000075">
    <property type="protein sequence ID" value="KAJ3139397.1"/>
    <property type="molecule type" value="Genomic_DNA"/>
</dbReference>
<feature type="compositionally biased region" description="Low complexity" evidence="1">
    <location>
        <begin position="312"/>
        <end position="332"/>
    </location>
</feature>
<evidence type="ECO:0000313" key="3">
    <source>
        <dbReference type="Proteomes" id="UP001211907"/>
    </source>
</evidence>
<name>A0AAD5XM38_9FUNG</name>
<feature type="compositionally biased region" description="Low complexity" evidence="1">
    <location>
        <begin position="231"/>
        <end position="259"/>
    </location>
</feature>
<feature type="region of interest" description="Disordered" evidence="1">
    <location>
        <begin position="125"/>
        <end position="200"/>
    </location>
</feature>
<accession>A0AAD5XM38</accession>
<feature type="region of interest" description="Disordered" evidence="1">
    <location>
        <begin position="1"/>
        <end position="91"/>
    </location>
</feature>
<dbReference type="Proteomes" id="UP001211907">
    <property type="component" value="Unassembled WGS sequence"/>
</dbReference>
<sequence>MGKVNQNATVAAVQQSIQQQQHSAVQQKNLVNNKPQTPKLSAAQAKPQQNSSNNATPAMPKPAQSLQNHGIQKQAAAPKSTMKGNPLAPLKPGLAAAGLPDSVFGNLFDLPPKWAAALKPQASVARLQRGNGQQQQLQLQQQARPNTPGRQQQQQTQQQQKQQQARPSSPARQQQQQQQQLRPASSAGKSQISKNKNNAGGLNIQADWHTAVWMDFYTANKHHTLVEQPTAAASRSKSAAQQRNKSPASSPAPRQSSNSVASGKKVQQIHPSLKSTIPPPKEAKSPEIFEFIHDGVPVEPPSPILGRQAGISGNKKGASANNSNNNSKSNRK</sequence>
<protein>
    <submittedName>
        <fullName evidence="2">Uncharacterized protein</fullName>
    </submittedName>
</protein>
<evidence type="ECO:0000256" key="1">
    <source>
        <dbReference type="SAM" id="MobiDB-lite"/>
    </source>
</evidence>
<feature type="compositionally biased region" description="Polar residues" evidence="1">
    <location>
        <begin position="188"/>
        <end position="200"/>
    </location>
</feature>
<proteinExistence type="predicted"/>
<feature type="compositionally biased region" description="Low complexity" evidence="1">
    <location>
        <begin position="151"/>
        <end position="187"/>
    </location>
</feature>